<dbReference type="SUPFAM" id="SSF110221">
    <property type="entry name" value="AbfB domain"/>
    <property type="match status" value="1"/>
</dbReference>
<dbReference type="Gene3D" id="2.80.10.50">
    <property type="match status" value="1"/>
</dbReference>
<sequence length="179" mass="18327">MMQDRPEGGGTDAAVHATFRVIPQGSGATMNSTSAMFEPFAMPGMVITDSLTVSAAKSPNALFNMVPGLDGAPGSVSLELGARPGCFLVAPAGGNGYSAGAKVQVGCGSARKHGDGGAGFRRAASFARAEPLRRYNPISFAARGGEEELPPRAIVHLEGRVLHHLLQPRSLTGNTAAQG</sequence>
<dbReference type="GO" id="GO:0046373">
    <property type="term" value="P:L-arabinose metabolic process"/>
    <property type="evidence" value="ECO:0007669"/>
    <property type="project" value="InterPro"/>
</dbReference>
<proteinExistence type="predicted"/>
<reference evidence="1" key="1">
    <citation type="submission" date="2014-09" db="EMBL/GenBank/DDBJ databases">
        <authorList>
            <person name="Magalhaes I.L.F."/>
            <person name="Oliveira U."/>
            <person name="Santos F.R."/>
            <person name="Vidigal T.H.D.A."/>
            <person name="Brescovit A.D."/>
            <person name="Santos A.J."/>
        </authorList>
    </citation>
    <scope>NUCLEOTIDE SEQUENCE</scope>
    <source>
        <tissue evidence="1">Shoot tissue taken approximately 20 cm above the soil surface</tissue>
    </source>
</reference>
<dbReference type="PANTHER" id="PTHR31151">
    <property type="entry name" value="PROLINE-TRNA LIGASE (DUF1680)"/>
    <property type="match status" value="1"/>
</dbReference>
<organism evidence="1">
    <name type="scientific">Arundo donax</name>
    <name type="common">Giant reed</name>
    <name type="synonym">Donax arundinaceus</name>
    <dbReference type="NCBI Taxonomy" id="35708"/>
    <lineage>
        <taxon>Eukaryota</taxon>
        <taxon>Viridiplantae</taxon>
        <taxon>Streptophyta</taxon>
        <taxon>Embryophyta</taxon>
        <taxon>Tracheophyta</taxon>
        <taxon>Spermatophyta</taxon>
        <taxon>Magnoliopsida</taxon>
        <taxon>Liliopsida</taxon>
        <taxon>Poales</taxon>
        <taxon>Poaceae</taxon>
        <taxon>PACMAD clade</taxon>
        <taxon>Arundinoideae</taxon>
        <taxon>Arundineae</taxon>
        <taxon>Arundo</taxon>
    </lineage>
</organism>
<accession>A0A0A8ZX07</accession>
<evidence type="ECO:0000313" key="1">
    <source>
        <dbReference type="EMBL" id="JAD42258.1"/>
    </source>
</evidence>
<dbReference type="GO" id="GO:0046556">
    <property type="term" value="F:alpha-L-arabinofuranosidase activity"/>
    <property type="evidence" value="ECO:0007669"/>
    <property type="project" value="InterPro"/>
</dbReference>
<dbReference type="AlphaFoldDB" id="A0A0A8ZX07"/>
<name>A0A0A8ZX07_ARUDO</name>
<reference evidence="1" key="2">
    <citation type="journal article" date="2015" name="Data Brief">
        <title>Shoot transcriptome of the giant reed, Arundo donax.</title>
        <authorList>
            <person name="Barrero R.A."/>
            <person name="Guerrero F.D."/>
            <person name="Moolhuijzen P."/>
            <person name="Goolsby J.A."/>
            <person name="Tidwell J."/>
            <person name="Bellgard S.E."/>
            <person name="Bellgard M.I."/>
        </authorList>
    </citation>
    <scope>NUCLEOTIDE SEQUENCE</scope>
    <source>
        <tissue evidence="1">Shoot tissue taken approximately 20 cm above the soil surface</tissue>
    </source>
</reference>
<dbReference type="EMBL" id="GBRH01255637">
    <property type="protein sequence ID" value="JAD42258.1"/>
    <property type="molecule type" value="Transcribed_RNA"/>
</dbReference>
<dbReference type="InterPro" id="IPR036195">
    <property type="entry name" value="AbfB_ABD_sf"/>
</dbReference>
<protein>
    <submittedName>
        <fullName evidence="1">Uncharacterized protein</fullName>
    </submittedName>
</protein>
<dbReference type="PANTHER" id="PTHR31151:SF0">
    <property type="entry name" value="PROLINE-TRNA LIGASE (DUF1680)"/>
    <property type="match status" value="1"/>
</dbReference>